<accession>A0A5D3WIF5</accession>
<keyword evidence="1" id="KW-0732">Signal</keyword>
<gene>
    <name evidence="2" type="ORF">EDC39_10574</name>
</gene>
<feature type="signal peptide" evidence="1">
    <location>
        <begin position="1"/>
        <end position="20"/>
    </location>
</feature>
<dbReference type="AlphaFoldDB" id="A0A5D3WIF5"/>
<feature type="chain" id="PRO_5022859605" evidence="1">
    <location>
        <begin position="21"/>
        <end position="101"/>
    </location>
</feature>
<dbReference type="Proteomes" id="UP000324159">
    <property type="component" value="Unassembled WGS sequence"/>
</dbReference>
<dbReference type="OrthoDB" id="5421423at2"/>
<organism evidence="2 3">
    <name type="scientific">Geothermobacter ehrlichii</name>
    <dbReference type="NCBI Taxonomy" id="213224"/>
    <lineage>
        <taxon>Bacteria</taxon>
        <taxon>Pseudomonadati</taxon>
        <taxon>Thermodesulfobacteriota</taxon>
        <taxon>Desulfuromonadia</taxon>
        <taxon>Desulfuromonadales</taxon>
        <taxon>Geothermobacteraceae</taxon>
        <taxon>Geothermobacter</taxon>
    </lineage>
</organism>
<comment type="caution">
    <text evidence="2">The sequence shown here is derived from an EMBL/GenBank/DDBJ whole genome shotgun (WGS) entry which is preliminary data.</text>
</comment>
<sequence length="101" mass="11360">MRPWFLLFLLLTLPFTGCFADRPPAPADDRISFTGRVVFVPLEGGFFGLEDAQGNHYLPDRIPAALRRDGQKVRVVARPAPPTVGYRMWGRRIVIEEIGPP</sequence>
<evidence type="ECO:0000313" key="2">
    <source>
        <dbReference type="EMBL" id="TYO98712.1"/>
    </source>
</evidence>
<evidence type="ECO:0000313" key="3">
    <source>
        <dbReference type="Proteomes" id="UP000324159"/>
    </source>
</evidence>
<dbReference type="EMBL" id="VNIB01000005">
    <property type="protein sequence ID" value="TYO98712.1"/>
    <property type="molecule type" value="Genomic_DNA"/>
</dbReference>
<protein>
    <submittedName>
        <fullName evidence="2">Uncharacterized protein</fullName>
    </submittedName>
</protein>
<keyword evidence="3" id="KW-1185">Reference proteome</keyword>
<reference evidence="2 3" key="1">
    <citation type="submission" date="2019-07" db="EMBL/GenBank/DDBJ databases">
        <title>Genomic Encyclopedia of Type Strains, Phase IV (KMG-IV): sequencing the most valuable type-strain genomes for metagenomic binning, comparative biology and taxonomic classification.</title>
        <authorList>
            <person name="Goeker M."/>
        </authorList>
    </citation>
    <scope>NUCLEOTIDE SEQUENCE [LARGE SCALE GENOMIC DNA]</scope>
    <source>
        <strain evidence="2 3">SS015</strain>
    </source>
</reference>
<evidence type="ECO:0000256" key="1">
    <source>
        <dbReference type="SAM" id="SignalP"/>
    </source>
</evidence>
<name>A0A5D3WIF5_9BACT</name>
<dbReference type="RefSeq" id="WP_148895653.1">
    <property type="nucleotide sequence ID" value="NZ_VNIB01000005.1"/>
</dbReference>
<proteinExistence type="predicted"/>